<evidence type="ECO:0000256" key="4">
    <source>
        <dbReference type="ARBA" id="ARBA00022679"/>
    </source>
</evidence>
<keyword evidence="3" id="KW-0597">Phosphoprotein</keyword>
<evidence type="ECO:0000313" key="12">
    <source>
        <dbReference type="Proteomes" id="UP001138997"/>
    </source>
</evidence>
<sequence length="454" mass="47731">MRMSQRIRLKAVHHPRVRDGLLALFLLVVATLITVKVGQDHPAASTPIVLAAQAGLFAVLTLRTLWPCTVLAVTALGTAFMIWHLGGDIATPMVIAAGAAMVTVAGQGDRRKTLLCASAASAVVIAAQAAAHGGLQIGAHIGTLLWVGFFAAVGEAVESKKAYVAAVEERARRAEHTRDEEARRRVAEERLRIAQELHDVVAHHIAVIHVQTSVAEHLVTEKPAEAKEALGHVRRSSRTVLDELTGLLSVLRQPGESKTPVEPAAGVADLPELIRSFEASGLRVVWAVRGERRELPPALDLVAYRLVQEGLTNAHKHGSGTATLDVRFAADALHIDIVNEQGATARPGTQDDALLGGYGLIGMRERALAVGGSLRAAPAADGTWRVQAQLPVRAEPPTAPPPAPAEPSCGVADIGKALAIPLALEAGAVGAISRRLAARPGKEMPTPGITQESV</sequence>
<reference evidence="11" key="1">
    <citation type="submission" date="2021-11" db="EMBL/GenBank/DDBJ databases">
        <title>Streptomyces corallinus and Kineosporia corallina sp. nov., two new coral-derived marine actinobacteria.</title>
        <authorList>
            <person name="Buangrab K."/>
            <person name="Sutthacheep M."/>
            <person name="Yeemin T."/>
            <person name="Harunari E."/>
            <person name="Igarashi Y."/>
            <person name="Sripreechasak P."/>
            <person name="Kanchanasin P."/>
            <person name="Tanasupawat S."/>
            <person name="Phongsopitanun W."/>
        </authorList>
    </citation>
    <scope>NUCLEOTIDE SEQUENCE</scope>
    <source>
        <strain evidence="11">JCM 31032</strain>
    </source>
</reference>
<comment type="catalytic activity">
    <reaction evidence="1">
        <text>ATP + protein L-histidine = ADP + protein N-phospho-L-histidine.</text>
        <dbReference type="EC" id="2.7.13.3"/>
    </reaction>
</comment>
<keyword evidence="4" id="KW-0808">Transferase</keyword>
<feature type="domain" description="Signal transduction histidine kinase subgroup 3 dimerisation and phosphoacceptor" evidence="10">
    <location>
        <begin position="189"/>
        <end position="254"/>
    </location>
</feature>
<dbReference type="Gene3D" id="1.20.5.1930">
    <property type="match status" value="1"/>
</dbReference>
<evidence type="ECO:0000313" key="11">
    <source>
        <dbReference type="EMBL" id="MCD5312533.1"/>
    </source>
</evidence>
<organism evidence="11 12">
    <name type="scientific">Kineosporia babensis</name>
    <dbReference type="NCBI Taxonomy" id="499548"/>
    <lineage>
        <taxon>Bacteria</taxon>
        <taxon>Bacillati</taxon>
        <taxon>Actinomycetota</taxon>
        <taxon>Actinomycetes</taxon>
        <taxon>Kineosporiales</taxon>
        <taxon>Kineosporiaceae</taxon>
        <taxon>Kineosporia</taxon>
    </lineage>
</organism>
<feature type="transmembrane region" description="Helical" evidence="9">
    <location>
        <begin position="21"/>
        <end position="38"/>
    </location>
</feature>
<comment type="caution">
    <text evidence="11">The sequence shown here is derived from an EMBL/GenBank/DDBJ whole genome shotgun (WGS) entry which is preliminary data.</text>
</comment>
<dbReference type="Pfam" id="PF07730">
    <property type="entry name" value="HisKA_3"/>
    <property type="match status" value="1"/>
</dbReference>
<keyword evidence="8" id="KW-0902">Two-component regulatory system</keyword>
<dbReference type="GO" id="GO:0046983">
    <property type="term" value="F:protein dimerization activity"/>
    <property type="evidence" value="ECO:0007669"/>
    <property type="project" value="InterPro"/>
</dbReference>
<evidence type="ECO:0000259" key="10">
    <source>
        <dbReference type="Pfam" id="PF07730"/>
    </source>
</evidence>
<dbReference type="InterPro" id="IPR011712">
    <property type="entry name" value="Sig_transdc_His_kin_sub3_dim/P"/>
</dbReference>
<gene>
    <name evidence="11" type="ORF">LR394_16620</name>
</gene>
<dbReference type="Gene3D" id="3.30.565.10">
    <property type="entry name" value="Histidine kinase-like ATPase, C-terminal domain"/>
    <property type="match status" value="1"/>
</dbReference>
<feature type="transmembrane region" description="Helical" evidence="9">
    <location>
        <begin position="44"/>
        <end position="60"/>
    </location>
</feature>
<name>A0A9X1NEB3_9ACTN</name>
<dbReference type="EMBL" id="JAJOMB010000008">
    <property type="protein sequence ID" value="MCD5312533.1"/>
    <property type="molecule type" value="Genomic_DNA"/>
</dbReference>
<dbReference type="CDD" id="cd16917">
    <property type="entry name" value="HATPase_UhpB-NarQ-NarX-like"/>
    <property type="match status" value="1"/>
</dbReference>
<keyword evidence="6 11" id="KW-0418">Kinase</keyword>
<evidence type="ECO:0000256" key="7">
    <source>
        <dbReference type="ARBA" id="ARBA00022840"/>
    </source>
</evidence>
<dbReference type="PANTHER" id="PTHR24421">
    <property type="entry name" value="NITRATE/NITRITE SENSOR PROTEIN NARX-RELATED"/>
    <property type="match status" value="1"/>
</dbReference>
<dbReference type="EC" id="2.7.13.3" evidence="2"/>
<feature type="transmembrane region" description="Helical" evidence="9">
    <location>
        <begin position="65"/>
        <end position="83"/>
    </location>
</feature>
<evidence type="ECO:0000256" key="5">
    <source>
        <dbReference type="ARBA" id="ARBA00022741"/>
    </source>
</evidence>
<evidence type="ECO:0000256" key="9">
    <source>
        <dbReference type="SAM" id="Phobius"/>
    </source>
</evidence>
<dbReference type="GO" id="GO:0005524">
    <property type="term" value="F:ATP binding"/>
    <property type="evidence" value="ECO:0007669"/>
    <property type="project" value="UniProtKB-KW"/>
</dbReference>
<dbReference type="SUPFAM" id="SSF55874">
    <property type="entry name" value="ATPase domain of HSP90 chaperone/DNA topoisomerase II/histidine kinase"/>
    <property type="match status" value="1"/>
</dbReference>
<dbReference type="InterPro" id="IPR036890">
    <property type="entry name" value="HATPase_C_sf"/>
</dbReference>
<keyword evidence="12" id="KW-1185">Reference proteome</keyword>
<accession>A0A9X1NEB3</accession>
<keyword evidence="9" id="KW-1133">Transmembrane helix</keyword>
<keyword evidence="5" id="KW-0547">Nucleotide-binding</keyword>
<evidence type="ECO:0000256" key="2">
    <source>
        <dbReference type="ARBA" id="ARBA00012438"/>
    </source>
</evidence>
<evidence type="ECO:0000256" key="3">
    <source>
        <dbReference type="ARBA" id="ARBA00022553"/>
    </source>
</evidence>
<keyword evidence="9" id="KW-0472">Membrane</keyword>
<dbReference type="GO" id="GO:0000155">
    <property type="term" value="F:phosphorelay sensor kinase activity"/>
    <property type="evidence" value="ECO:0007669"/>
    <property type="project" value="InterPro"/>
</dbReference>
<feature type="transmembrane region" description="Helical" evidence="9">
    <location>
        <begin position="89"/>
        <end position="106"/>
    </location>
</feature>
<keyword evidence="7" id="KW-0067">ATP-binding</keyword>
<evidence type="ECO:0000256" key="8">
    <source>
        <dbReference type="ARBA" id="ARBA00023012"/>
    </source>
</evidence>
<keyword evidence="9" id="KW-0812">Transmembrane</keyword>
<evidence type="ECO:0000256" key="6">
    <source>
        <dbReference type="ARBA" id="ARBA00022777"/>
    </source>
</evidence>
<dbReference type="AlphaFoldDB" id="A0A9X1NEB3"/>
<feature type="transmembrane region" description="Helical" evidence="9">
    <location>
        <begin position="113"/>
        <end position="131"/>
    </location>
</feature>
<dbReference type="RefSeq" id="WP_231442857.1">
    <property type="nucleotide sequence ID" value="NZ_JAJOMB010000008.1"/>
</dbReference>
<evidence type="ECO:0000256" key="1">
    <source>
        <dbReference type="ARBA" id="ARBA00000085"/>
    </source>
</evidence>
<dbReference type="GO" id="GO:0016020">
    <property type="term" value="C:membrane"/>
    <property type="evidence" value="ECO:0007669"/>
    <property type="project" value="InterPro"/>
</dbReference>
<dbReference type="PANTHER" id="PTHR24421:SF10">
    <property type="entry name" value="NITRATE_NITRITE SENSOR PROTEIN NARQ"/>
    <property type="match status" value="1"/>
</dbReference>
<proteinExistence type="predicted"/>
<dbReference type="Proteomes" id="UP001138997">
    <property type="component" value="Unassembled WGS sequence"/>
</dbReference>
<protein>
    <recommendedName>
        <fullName evidence="2">histidine kinase</fullName>
        <ecNumber evidence="2">2.7.13.3</ecNumber>
    </recommendedName>
</protein>
<dbReference type="InterPro" id="IPR050482">
    <property type="entry name" value="Sensor_HK_TwoCompSys"/>
</dbReference>